<dbReference type="EMBL" id="CAJVPY010009300">
    <property type="protein sequence ID" value="CAG8707027.1"/>
    <property type="molecule type" value="Genomic_DNA"/>
</dbReference>
<accession>A0A9N9HUI9</accession>
<comment type="caution">
    <text evidence="1">The sequence shown here is derived from an EMBL/GenBank/DDBJ whole genome shotgun (WGS) entry which is preliminary data.</text>
</comment>
<proteinExistence type="predicted"/>
<dbReference type="AlphaFoldDB" id="A0A9N9HUI9"/>
<protein>
    <submittedName>
        <fullName evidence="1">4551_t:CDS:1</fullName>
    </submittedName>
</protein>
<evidence type="ECO:0000313" key="1">
    <source>
        <dbReference type="EMBL" id="CAG8707027.1"/>
    </source>
</evidence>
<evidence type="ECO:0000313" key="2">
    <source>
        <dbReference type="Proteomes" id="UP000789405"/>
    </source>
</evidence>
<reference evidence="1" key="1">
    <citation type="submission" date="2021-06" db="EMBL/GenBank/DDBJ databases">
        <authorList>
            <person name="Kallberg Y."/>
            <person name="Tangrot J."/>
            <person name="Rosling A."/>
        </authorList>
    </citation>
    <scope>NUCLEOTIDE SEQUENCE</scope>
    <source>
        <strain evidence="1">MA453B</strain>
    </source>
</reference>
<organism evidence="1 2">
    <name type="scientific">Dentiscutata erythropus</name>
    <dbReference type="NCBI Taxonomy" id="1348616"/>
    <lineage>
        <taxon>Eukaryota</taxon>
        <taxon>Fungi</taxon>
        <taxon>Fungi incertae sedis</taxon>
        <taxon>Mucoromycota</taxon>
        <taxon>Glomeromycotina</taxon>
        <taxon>Glomeromycetes</taxon>
        <taxon>Diversisporales</taxon>
        <taxon>Gigasporaceae</taxon>
        <taxon>Dentiscutata</taxon>
    </lineage>
</organism>
<name>A0A9N9HUI9_9GLOM</name>
<dbReference type="Proteomes" id="UP000789405">
    <property type="component" value="Unassembled WGS sequence"/>
</dbReference>
<dbReference type="OrthoDB" id="2398683at2759"/>
<keyword evidence="2" id="KW-1185">Reference proteome</keyword>
<sequence length="82" mass="9454">MAPSNTPEDCSEEESFQIQLDKDVYISNLDDDNIEIEQDKEIIQNIQNLSFEEAIPVNEEDLAKNLEISQYVKTVFKDESDV</sequence>
<gene>
    <name evidence="1" type="ORF">DERYTH_LOCUS13349</name>
</gene>